<dbReference type="PANTHER" id="PTHR42723:SF1">
    <property type="entry name" value="CHLOROPHYLL SYNTHASE, CHLOROPLASTIC"/>
    <property type="match status" value="1"/>
</dbReference>
<dbReference type="InterPro" id="IPR050475">
    <property type="entry name" value="Prenyltransferase_related"/>
</dbReference>
<protein>
    <recommendedName>
        <fullName evidence="7">1,4-dihydroxy-2-naphthoate octaprenyltransferase</fullName>
    </recommendedName>
</protein>
<evidence type="ECO:0000256" key="1">
    <source>
        <dbReference type="ARBA" id="ARBA00004141"/>
    </source>
</evidence>
<dbReference type="InterPro" id="IPR044878">
    <property type="entry name" value="UbiA_sf"/>
</dbReference>
<feature type="transmembrane region" description="Helical" evidence="5">
    <location>
        <begin position="104"/>
        <end position="122"/>
    </location>
</feature>
<feature type="transmembrane region" description="Helical" evidence="5">
    <location>
        <begin position="261"/>
        <end position="281"/>
    </location>
</feature>
<feature type="transmembrane region" description="Helical" evidence="5">
    <location>
        <begin position="37"/>
        <end position="58"/>
    </location>
</feature>
<sequence>MAGFYQLCHPVPVLFHTIAIALFALLAAWPQVSWPRFVLVVAAHLAMQLSIAILNDYCDRELDARSDKKKPLVQGLVRPREALIVGLFLIVVMAFLLWPLNRLAGLLSLIYLCLGQGYNLGLKSTPLSGIVFALAMPLIPVYAFVGMDRFPPFIGWLIPLGALFGIALNLANSLPDIEEDRAGNARTLAVVLGVRGCALAIPLLLLGGVVVIALLTFTHLVPANLLILLATFLPGLFGIGLLALLFRPQRLLNRKTTRRPYFLFVVCITLLLGGGWLAGVLF</sequence>
<dbReference type="CDD" id="cd13956">
    <property type="entry name" value="PT_UbiA"/>
    <property type="match status" value="1"/>
</dbReference>
<dbReference type="PANTHER" id="PTHR42723">
    <property type="entry name" value="CHLOROPHYLL SYNTHASE"/>
    <property type="match status" value="1"/>
</dbReference>
<keyword evidence="4 5" id="KW-0472">Membrane</keyword>
<feature type="transmembrane region" description="Helical" evidence="5">
    <location>
        <begin position="223"/>
        <end position="246"/>
    </location>
</feature>
<proteinExistence type="predicted"/>
<feature type="transmembrane region" description="Helical" evidence="5">
    <location>
        <begin position="79"/>
        <end position="98"/>
    </location>
</feature>
<dbReference type="EMBL" id="AP019376">
    <property type="protein sequence ID" value="BBH90460.1"/>
    <property type="molecule type" value="Genomic_DNA"/>
</dbReference>
<organism evidence="6">
    <name type="scientific">Thermosporothrix sp. COM3</name>
    <dbReference type="NCBI Taxonomy" id="2490863"/>
    <lineage>
        <taxon>Bacteria</taxon>
        <taxon>Bacillati</taxon>
        <taxon>Chloroflexota</taxon>
        <taxon>Ktedonobacteria</taxon>
        <taxon>Ktedonobacterales</taxon>
        <taxon>Thermosporotrichaceae</taxon>
        <taxon>Thermosporothrix</taxon>
    </lineage>
</organism>
<feature type="transmembrane region" description="Helical" evidence="5">
    <location>
        <begin position="129"/>
        <end position="147"/>
    </location>
</feature>
<feature type="transmembrane region" description="Helical" evidence="5">
    <location>
        <begin position="12"/>
        <end position="31"/>
    </location>
</feature>
<keyword evidence="3 5" id="KW-1133">Transmembrane helix</keyword>
<evidence type="ECO:0000256" key="5">
    <source>
        <dbReference type="SAM" id="Phobius"/>
    </source>
</evidence>
<evidence type="ECO:0000256" key="2">
    <source>
        <dbReference type="ARBA" id="ARBA00022692"/>
    </source>
</evidence>
<dbReference type="InterPro" id="IPR000537">
    <property type="entry name" value="UbiA_prenyltransferase"/>
</dbReference>
<dbReference type="AlphaFoldDB" id="A0A455SRZ0"/>
<evidence type="ECO:0000256" key="4">
    <source>
        <dbReference type="ARBA" id="ARBA00023136"/>
    </source>
</evidence>
<comment type="subcellular location">
    <subcellularLocation>
        <location evidence="1">Membrane</location>
        <topology evidence="1">Multi-pass membrane protein</topology>
    </subcellularLocation>
</comment>
<feature type="transmembrane region" description="Helical" evidence="5">
    <location>
        <begin position="153"/>
        <end position="171"/>
    </location>
</feature>
<keyword evidence="2 5" id="KW-0812">Transmembrane</keyword>
<accession>A0A455SRZ0</accession>
<dbReference type="Gene3D" id="1.10.357.140">
    <property type="entry name" value="UbiA prenyltransferase"/>
    <property type="match status" value="1"/>
</dbReference>
<dbReference type="Pfam" id="PF01040">
    <property type="entry name" value="UbiA"/>
    <property type="match status" value="1"/>
</dbReference>
<dbReference type="GO" id="GO:0016020">
    <property type="term" value="C:membrane"/>
    <property type="evidence" value="ECO:0007669"/>
    <property type="project" value="UniProtKB-SubCell"/>
</dbReference>
<evidence type="ECO:0000313" key="6">
    <source>
        <dbReference type="EMBL" id="BBH90460.1"/>
    </source>
</evidence>
<feature type="transmembrane region" description="Helical" evidence="5">
    <location>
        <begin position="192"/>
        <end position="217"/>
    </location>
</feature>
<reference evidence="6" key="1">
    <citation type="submission" date="2018-12" db="EMBL/GenBank/DDBJ databases">
        <title>Novel natural products biosynthetic potential of the class Ktedonobacteria.</title>
        <authorList>
            <person name="Zheng Y."/>
            <person name="Saitou A."/>
            <person name="Wang C.M."/>
            <person name="Toyoda A."/>
            <person name="Minakuchi Y."/>
            <person name="Sekiguchi Y."/>
            <person name="Ueda K."/>
            <person name="Takano H."/>
            <person name="Sakai Y."/>
            <person name="Yokota A."/>
            <person name="Yabe S."/>
        </authorList>
    </citation>
    <scope>NUCLEOTIDE SEQUENCE</scope>
    <source>
        <strain evidence="6">COM3</strain>
    </source>
</reference>
<gene>
    <name evidence="6" type="ORF">KTC_52110</name>
</gene>
<evidence type="ECO:0000256" key="3">
    <source>
        <dbReference type="ARBA" id="ARBA00022989"/>
    </source>
</evidence>
<dbReference type="GO" id="GO:0016765">
    <property type="term" value="F:transferase activity, transferring alkyl or aryl (other than methyl) groups"/>
    <property type="evidence" value="ECO:0007669"/>
    <property type="project" value="InterPro"/>
</dbReference>
<evidence type="ECO:0008006" key="7">
    <source>
        <dbReference type="Google" id="ProtNLM"/>
    </source>
</evidence>
<name>A0A455SRZ0_9CHLR</name>